<name>A0A2K8MLP8_9SPHN</name>
<keyword evidence="7" id="KW-0378">Hydrolase</keyword>
<reference evidence="7 8" key="1">
    <citation type="submission" date="2017-11" db="EMBL/GenBank/DDBJ databases">
        <title>Complete genome sequence of Sphingomonas sp. Strain Cra20, a psychrotolerant potential plant growth promoting rhizobacteria.</title>
        <authorList>
            <person name="Luo Y."/>
        </authorList>
    </citation>
    <scope>NUCLEOTIDE SEQUENCE [LARGE SCALE GENOMIC DNA]</scope>
    <source>
        <strain evidence="7 8">Cra20</strain>
    </source>
</reference>
<dbReference type="PANTHER" id="PTHR30168">
    <property type="entry name" value="PUTATIVE MEMBRANE PROTEIN YPFJ"/>
    <property type="match status" value="1"/>
</dbReference>
<dbReference type="GO" id="GO:0008237">
    <property type="term" value="F:metallopeptidase activity"/>
    <property type="evidence" value="ECO:0007669"/>
    <property type="project" value="UniProtKB-KW"/>
</dbReference>
<evidence type="ECO:0000256" key="3">
    <source>
        <dbReference type="ARBA" id="ARBA00022989"/>
    </source>
</evidence>
<evidence type="ECO:0000256" key="1">
    <source>
        <dbReference type="ARBA" id="ARBA00004167"/>
    </source>
</evidence>
<dbReference type="RefSeq" id="WP_100283720.1">
    <property type="nucleotide sequence ID" value="NZ_CP024923.1"/>
</dbReference>
<dbReference type="GO" id="GO:0016020">
    <property type="term" value="C:membrane"/>
    <property type="evidence" value="ECO:0007669"/>
    <property type="project" value="UniProtKB-SubCell"/>
</dbReference>
<feature type="region of interest" description="Disordered" evidence="5">
    <location>
        <begin position="262"/>
        <end position="282"/>
    </location>
</feature>
<keyword evidence="7" id="KW-0645">Protease</keyword>
<feature type="transmembrane region" description="Helical" evidence="6">
    <location>
        <begin position="35"/>
        <end position="58"/>
    </location>
</feature>
<evidence type="ECO:0000256" key="6">
    <source>
        <dbReference type="SAM" id="Phobius"/>
    </source>
</evidence>
<keyword evidence="3 6" id="KW-1133">Transmembrane helix</keyword>
<dbReference type="EMBL" id="CP024923">
    <property type="protein sequence ID" value="ATY33924.1"/>
    <property type="molecule type" value="Genomic_DNA"/>
</dbReference>
<keyword evidence="7" id="KW-0482">Metalloprotease</keyword>
<dbReference type="GO" id="GO:0006508">
    <property type="term" value="P:proteolysis"/>
    <property type="evidence" value="ECO:0007669"/>
    <property type="project" value="UniProtKB-KW"/>
</dbReference>
<dbReference type="Proteomes" id="UP000229081">
    <property type="component" value="Chromosome"/>
</dbReference>
<sequence length="296" mass="30636">MRLDDLDPTDNARDFGSGGGGGGGGFGLLGLLPLLLGRGMGCGGIALLGVVALVYFAISGGGGLLGGGGTQVQQGQQGQTQGAAKACDTQAELFACRVMTSTEQVWSKVFADNGQRYQPATINFFTGSVQSACGQASAAVGPFYCPGDQGVFLDTGFFDELDKRFGAKGDFARAYVIGHEVGHHIQNLEGTSTKVSQAQARASRAEGNKLSVLLELQADCYAGVWAKRSGRLEPGDIEEGMTAANAIGDDTLQRQGQGEVVPDSFTHGSSAQRKQWLQRGLDSGDPAQCDTFAAAG</sequence>
<accession>A0A2K8MLP8</accession>
<dbReference type="OrthoDB" id="9774900at2"/>
<evidence type="ECO:0000313" key="8">
    <source>
        <dbReference type="Proteomes" id="UP000229081"/>
    </source>
</evidence>
<feature type="compositionally biased region" description="Polar residues" evidence="5">
    <location>
        <begin position="266"/>
        <end position="275"/>
    </location>
</feature>
<protein>
    <submittedName>
        <fullName evidence="7">Zinc metalloprotease</fullName>
    </submittedName>
</protein>
<dbReference type="Pfam" id="PF04228">
    <property type="entry name" value="Zn_peptidase"/>
    <property type="match status" value="1"/>
</dbReference>
<keyword evidence="8" id="KW-1185">Reference proteome</keyword>
<gene>
    <name evidence="7" type="ORF">CVN68_19820</name>
</gene>
<evidence type="ECO:0000313" key="7">
    <source>
        <dbReference type="EMBL" id="ATY33924.1"/>
    </source>
</evidence>
<dbReference type="AlphaFoldDB" id="A0A2K8MLP8"/>
<organism evidence="7 8">
    <name type="scientific">Sphingomonas psychrotolerans</name>
    <dbReference type="NCBI Taxonomy" id="1327635"/>
    <lineage>
        <taxon>Bacteria</taxon>
        <taxon>Pseudomonadati</taxon>
        <taxon>Pseudomonadota</taxon>
        <taxon>Alphaproteobacteria</taxon>
        <taxon>Sphingomonadales</taxon>
        <taxon>Sphingomonadaceae</taxon>
        <taxon>Sphingomonas</taxon>
    </lineage>
</organism>
<keyword evidence="2 6" id="KW-0812">Transmembrane</keyword>
<proteinExistence type="predicted"/>
<evidence type="ECO:0000256" key="4">
    <source>
        <dbReference type="ARBA" id="ARBA00023136"/>
    </source>
</evidence>
<keyword evidence="4 6" id="KW-0472">Membrane</keyword>
<dbReference type="InterPro" id="IPR007343">
    <property type="entry name" value="Uncharacterised_pept_Zn_put"/>
</dbReference>
<dbReference type="PANTHER" id="PTHR30168:SF0">
    <property type="entry name" value="INNER MEMBRANE PROTEIN"/>
    <property type="match status" value="1"/>
</dbReference>
<evidence type="ECO:0000256" key="2">
    <source>
        <dbReference type="ARBA" id="ARBA00022692"/>
    </source>
</evidence>
<comment type="subcellular location">
    <subcellularLocation>
        <location evidence="1">Membrane</location>
        <topology evidence="1">Single-pass membrane protein</topology>
    </subcellularLocation>
</comment>
<dbReference type="KEGG" id="sphc:CVN68_19820"/>
<evidence type="ECO:0000256" key="5">
    <source>
        <dbReference type="SAM" id="MobiDB-lite"/>
    </source>
</evidence>